<organism evidence="2 3">
    <name type="scientific">Rhizocola hellebori</name>
    <dbReference type="NCBI Taxonomy" id="1392758"/>
    <lineage>
        <taxon>Bacteria</taxon>
        <taxon>Bacillati</taxon>
        <taxon>Actinomycetota</taxon>
        <taxon>Actinomycetes</taxon>
        <taxon>Micromonosporales</taxon>
        <taxon>Micromonosporaceae</taxon>
        <taxon>Rhizocola</taxon>
    </lineage>
</organism>
<evidence type="ECO:0000313" key="3">
    <source>
        <dbReference type="Proteomes" id="UP000612899"/>
    </source>
</evidence>
<evidence type="ECO:0000259" key="1">
    <source>
        <dbReference type="Pfam" id="PF13360"/>
    </source>
</evidence>
<name>A0A8J3Q5E3_9ACTN</name>
<dbReference type="EMBL" id="BONY01000008">
    <property type="protein sequence ID" value="GIH03530.1"/>
    <property type="molecule type" value="Genomic_DNA"/>
</dbReference>
<dbReference type="Gene3D" id="2.130.10.10">
    <property type="entry name" value="YVTN repeat-like/Quinoprotein amine dehydrogenase"/>
    <property type="match status" value="1"/>
</dbReference>
<comment type="caution">
    <text evidence="2">The sequence shown here is derived from an EMBL/GenBank/DDBJ whole genome shotgun (WGS) entry which is preliminary data.</text>
</comment>
<protein>
    <recommendedName>
        <fullName evidence="1">Pyrrolo-quinoline quinone repeat domain-containing protein</fullName>
    </recommendedName>
</protein>
<dbReference type="Pfam" id="PF13360">
    <property type="entry name" value="PQQ_2"/>
    <property type="match status" value="1"/>
</dbReference>
<gene>
    <name evidence="2" type="ORF">Rhe02_15970</name>
</gene>
<dbReference type="SUPFAM" id="SSF50998">
    <property type="entry name" value="Quinoprotein alcohol dehydrogenase-like"/>
    <property type="match status" value="1"/>
</dbReference>
<proteinExistence type="predicted"/>
<accession>A0A8J3Q5E3</accession>
<dbReference type="InterPro" id="IPR002372">
    <property type="entry name" value="PQQ_rpt_dom"/>
</dbReference>
<evidence type="ECO:0000313" key="2">
    <source>
        <dbReference type="EMBL" id="GIH03530.1"/>
    </source>
</evidence>
<dbReference type="InterPro" id="IPR011047">
    <property type="entry name" value="Quinoprotein_ADH-like_sf"/>
</dbReference>
<reference evidence="2" key="1">
    <citation type="submission" date="2021-01" db="EMBL/GenBank/DDBJ databases">
        <title>Whole genome shotgun sequence of Rhizocola hellebori NBRC 109834.</title>
        <authorList>
            <person name="Komaki H."/>
            <person name="Tamura T."/>
        </authorList>
    </citation>
    <scope>NUCLEOTIDE SEQUENCE</scope>
    <source>
        <strain evidence="2">NBRC 109834</strain>
    </source>
</reference>
<dbReference type="AlphaFoldDB" id="A0A8J3Q5E3"/>
<sequence length="421" mass="45001">MVTTLIDLDNFGPQAEAPASAPQRLTPFTKRLAAAGVALLCLLMLGAGGGDPQPAITRVAQVPITVTTELRPAGDLLMIVDTGSVIAFDQETARPRWSLSAGLVRPAIQIQGGLLTVVGYAESQRGSLSTVVLDPATGAEKWRAPTSLMVLGDLAIGQSRFGFDGGSTGETTVYDLDGHVIWSRLGLAPQQFFARERRSVITLDPAQGKVTEYDLSTGAIKRELTDPLLVGAEGVFASREVGFFRRDEPVLEWRGSAIVEVDNQFAIAEARERYDCVVVWCDGLFGRTDLVDKQTGTSLFTAGPWSAAVGTDFGVLGIAMNTDTGGGGALEFYDTTRRRLVRLPTIWQAIGLQPTGEPMVKRGPLILLAPGPSSTYVAVIDKGGFRVVGSVPDQHMAQCSSEGYAFSCRTQPQTLSVWRVN</sequence>
<keyword evidence="3" id="KW-1185">Reference proteome</keyword>
<dbReference type="Proteomes" id="UP000612899">
    <property type="component" value="Unassembled WGS sequence"/>
</dbReference>
<feature type="domain" description="Pyrrolo-quinoline quinone repeat" evidence="1">
    <location>
        <begin position="82"/>
        <end position="221"/>
    </location>
</feature>
<dbReference type="RefSeq" id="WP_203907442.1">
    <property type="nucleotide sequence ID" value="NZ_BONY01000008.1"/>
</dbReference>
<dbReference type="InterPro" id="IPR015943">
    <property type="entry name" value="WD40/YVTN_repeat-like_dom_sf"/>
</dbReference>